<gene>
    <name evidence="2" type="ORF">CWS01_21475</name>
</gene>
<reference evidence="2 3" key="1">
    <citation type="journal article" date="2003" name="Int. J. Syst. Evol. Microbiol.">
        <title>Bacillus nealsonii sp. nov., isolated from a spacecraft-assembly facility, whose spores are gamma-radiation resistant.</title>
        <authorList>
            <person name="Venkateswaran K."/>
            <person name="Kempf M."/>
            <person name="Chen F."/>
            <person name="Satomi M."/>
            <person name="Nicholson W."/>
            <person name="Kern R."/>
        </authorList>
    </citation>
    <scope>NUCLEOTIDE SEQUENCE [LARGE SCALE GENOMIC DNA]</scope>
    <source>
        <strain evidence="2 3">FO-92</strain>
    </source>
</reference>
<dbReference type="PROSITE" id="PS50965">
    <property type="entry name" value="NERD"/>
    <property type="match status" value="1"/>
</dbReference>
<keyword evidence="3" id="KW-1185">Reference proteome</keyword>
<evidence type="ECO:0000259" key="1">
    <source>
        <dbReference type="PROSITE" id="PS50965"/>
    </source>
</evidence>
<dbReference type="RefSeq" id="WP_101179535.1">
    <property type="nucleotide sequence ID" value="NZ_PISE01000069.1"/>
</dbReference>
<dbReference type="AlphaFoldDB" id="A0A2N0YWI4"/>
<sequence length="322" mass="37774">MIIKERKEPLILRQLLALKKRLPSNHPKLPSINDYIKRYSAGYKGECSIDYYLSLLDEKKYYILHDLRLADPPNHFQMDTLILSKKFALILEVKNFRGELYFDSIFHQLIQKKEDEIKVFADPLLQLQRQENQLEKWLLNNGFNTFPIFSAVVIANTQTKISTDQDNTHVGEKVIHREFIPAKLKQLEKLSQTIFLQEKELKRLTKLIRKQHTPHYSSVLEKFQINEAELLKGVRCPSCSKLPLLRIHSNWYCKQCHSKHKDAHLQSLQEYYLLINSSITSSKLRGFIQISSYPLATRILKSLHLPSFGITKGKVYQLKDKE</sequence>
<evidence type="ECO:0000313" key="3">
    <source>
        <dbReference type="Proteomes" id="UP000233375"/>
    </source>
</evidence>
<protein>
    <recommendedName>
        <fullName evidence="1">NERD domain-containing protein</fullName>
    </recommendedName>
</protein>
<dbReference type="EMBL" id="PISE01000069">
    <property type="protein sequence ID" value="PKG21610.1"/>
    <property type="molecule type" value="Genomic_DNA"/>
</dbReference>
<comment type="caution">
    <text evidence="2">The sequence shown here is derived from an EMBL/GenBank/DDBJ whole genome shotgun (WGS) entry which is preliminary data.</text>
</comment>
<accession>A0A2N0YWI4</accession>
<proteinExistence type="predicted"/>
<evidence type="ECO:0000313" key="2">
    <source>
        <dbReference type="EMBL" id="PKG21610.1"/>
    </source>
</evidence>
<dbReference type="InterPro" id="IPR011528">
    <property type="entry name" value="NERD"/>
</dbReference>
<feature type="domain" description="NERD" evidence="1">
    <location>
        <begin position="41"/>
        <end position="157"/>
    </location>
</feature>
<dbReference type="OrthoDB" id="569879at2"/>
<dbReference type="Pfam" id="PF08378">
    <property type="entry name" value="NERD"/>
    <property type="match status" value="1"/>
</dbReference>
<organism evidence="2 3">
    <name type="scientific">Niallia nealsonii</name>
    <dbReference type="NCBI Taxonomy" id="115979"/>
    <lineage>
        <taxon>Bacteria</taxon>
        <taxon>Bacillati</taxon>
        <taxon>Bacillota</taxon>
        <taxon>Bacilli</taxon>
        <taxon>Bacillales</taxon>
        <taxon>Bacillaceae</taxon>
        <taxon>Niallia</taxon>
    </lineage>
</organism>
<name>A0A2N0YWI4_9BACI</name>
<dbReference type="Proteomes" id="UP000233375">
    <property type="component" value="Unassembled WGS sequence"/>
</dbReference>